<feature type="region of interest" description="Disordered" evidence="1">
    <location>
        <begin position="1"/>
        <end position="24"/>
    </location>
</feature>
<keyword evidence="3" id="KW-1185">Reference proteome</keyword>
<dbReference type="InterPro" id="IPR046341">
    <property type="entry name" value="SET_dom_sf"/>
</dbReference>
<organism evidence="2 3">
    <name type="scientific">Riccia sorocarpa</name>
    <dbReference type="NCBI Taxonomy" id="122646"/>
    <lineage>
        <taxon>Eukaryota</taxon>
        <taxon>Viridiplantae</taxon>
        <taxon>Streptophyta</taxon>
        <taxon>Embryophyta</taxon>
        <taxon>Marchantiophyta</taxon>
        <taxon>Marchantiopsida</taxon>
        <taxon>Marchantiidae</taxon>
        <taxon>Marchantiales</taxon>
        <taxon>Ricciaceae</taxon>
        <taxon>Riccia</taxon>
    </lineage>
</organism>
<dbReference type="PANTHER" id="PTHR46450:SF24">
    <property type="entry name" value="HISTONE-LYSINE N-METHYLTRANSFERASE SUVR4"/>
    <property type="match status" value="1"/>
</dbReference>
<gene>
    <name evidence="2" type="ORF">R1sor_018084</name>
</gene>
<accession>A0ABD3ICR7</accession>
<reference evidence="2 3" key="1">
    <citation type="submission" date="2024-09" db="EMBL/GenBank/DDBJ databases">
        <title>Chromosome-scale assembly of Riccia sorocarpa.</title>
        <authorList>
            <person name="Paukszto L."/>
        </authorList>
    </citation>
    <scope>NUCLEOTIDE SEQUENCE [LARGE SCALE GENOMIC DNA]</scope>
    <source>
        <strain evidence="2">LP-2024</strain>
        <tissue evidence="2">Aerial parts of the thallus</tissue>
    </source>
</reference>
<dbReference type="Gene3D" id="2.170.270.10">
    <property type="entry name" value="SET domain"/>
    <property type="match status" value="1"/>
</dbReference>
<name>A0ABD3ICR7_9MARC</name>
<sequence length="151" mass="16764">MDMASVASATPISGRPKRRLSSRNTNASGYGVAVANGAYATEEFLQYDWDMAQDEEKQVAFCASGWHCPIERSKNPNECEGSKVHVSSEFIKECWHKYDCSMGCGNRVIQRGITCKLRIFFTHEGKGWGASYTGATTCRGFCVRIRKGDTD</sequence>
<dbReference type="Proteomes" id="UP001633002">
    <property type="component" value="Unassembled WGS sequence"/>
</dbReference>
<proteinExistence type="predicted"/>
<dbReference type="PANTHER" id="PTHR46450">
    <property type="entry name" value="INACTIVE HISTONE-LYSINE N-METHYLTRANSFERASE SUVR1-RELATED"/>
    <property type="match status" value="1"/>
</dbReference>
<dbReference type="AlphaFoldDB" id="A0ABD3ICR7"/>
<evidence type="ECO:0000313" key="3">
    <source>
        <dbReference type="Proteomes" id="UP001633002"/>
    </source>
</evidence>
<comment type="caution">
    <text evidence="2">The sequence shown here is derived from an EMBL/GenBank/DDBJ whole genome shotgun (WGS) entry which is preliminary data.</text>
</comment>
<dbReference type="EMBL" id="JBJQOH010000001">
    <property type="protein sequence ID" value="KAL3700062.1"/>
    <property type="molecule type" value="Genomic_DNA"/>
</dbReference>
<protein>
    <submittedName>
        <fullName evidence="2">Uncharacterized protein</fullName>
    </submittedName>
</protein>
<dbReference type="SUPFAM" id="SSF82199">
    <property type="entry name" value="SET domain"/>
    <property type="match status" value="1"/>
</dbReference>
<evidence type="ECO:0000256" key="1">
    <source>
        <dbReference type="SAM" id="MobiDB-lite"/>
    </source>
</evidence>
<evidence type="ECO:0000313" key="2">
    <source>
        <dbReference type="EMBL" id="KAL3700062.1"/>
    </source>
</evidence>